<dbReference type="PANTHER" id="PTHR43420">
    <property type="entry name" value="ACETYLTRANSFERASE"/>
    <property type="match status" value="1"/>
</dbReference>
<dbReference type="GO" id="GO:0016746">
    <property type="term" value="F:acyltransferase activity"/>
    <property type="evidence" value="ECO:0007669"/>
    <property type="project" value="UniProtKB-KW"/>
</dbReference>
<name>A0ABT5U1P6_9MICO</name>
<dbReference type="Pfam" id="PF13508">
    <property type="entry name" value="Acetyltransf_7"/>
    <property type="match status" value="1"/>
</dbReference>
<evidence type="ECO:0000313" key="5">
    <source>
        <dbReference type="EMBL" id="MDD9208154.1"/>
    </source>
</evidence>
<evidence type="ECO:0000256" key="2">
    <source>
        <dbReference type="ARBA" id="ARBA00023315"/>
    </source>
</evidence>
<dbReference type="PROSITE" id="PS51186">
    <property type="entry name" value="GNAT"/>
    <property type="match status" value="2"/>
</dbReference>
<keyword evidence="1 5" id="KW-0808">Transferase</keyword>
<dbReference type="Proteomes" id="UP001165561">
    <property type="component" value="Unassembled WGS sequence"/>
</dbReference>
<evidence type="ECO:0000259" key="4">
    <source>
        <dbReference type="PROSITE" id="PS51186"/>
    </source>
</evidence>
<gene>
    <name evidence="5" type="ORF">PU560_17030</name>
</gene>
<sequence length="344" mass="38450">MPSTSPEPVAAPLRQRAQPPRAVRRPEAGLRWAELRPADAPELARLVTRMELVDQPPYRTTEAEMAEYFEDSHVVSALGGRDEVGTLRAFGFVRLRRGEVSLLRAVCSGGVDPVWRRRGVGSALLDWQVDRARQLLVETGLDVPARIVVHVDENMPDLAGLLERAGFTPRRWYTQMRRDLSLAIPEVVLGPALRLEPWSPALDDAARRAHNTAFSDHWGSQPQTAEAWTQGRTYFAPEWSFVVLDRTTDRSPVAGYLISARYEQDWPALGWTEGYTEVMGVLREWRGRHVGSALLAAAMRAYAADGMQYAGLDVDADNPTGARTLYERLGYEPTHGSTMYSIEI</sequence>
<organism evidence="5 6">
    <name type="scientific">Georgenia halotolerans</name>
    <dbReference type="NCBI Taxonomy" id="3028317"/>
    <lineage>
        <taxon>Bacteria</taxon>
        <taxon>Bacillati</taxon>
        <taxon>Actinomycetota</taxon>
        <taxon>Actinomycetes</taxon>
        <taxon>Micrococcales</taxon>
        <taxon>Bogoriellaceae</taxon>
        <taxon>Georgenia</taxon>
    </lineage>
</organism>
<keyword evidence="2 5" id="KW-0012">Acyltransferase</keyword>
<proteinExistence type="predicted"/>
<comment type="caution">
    <text evidence="5">The sequence shown here is derived from an EMBL/GenBank/DDBJ whole genome shotgun (WGS) entry which is preliminary data.</text>
</comment>
<keyword evidence="6" id="KW-1185">Reference proteome</keyword>
<evidence type="ECO:0000256" key="3">
    <source>
        <dbReference type="SAM" id="MobiDB-lite"/>
    </source>
</evidence>
<dbReference type="InterPro" id="IPR000182">
    <property type="entry name" value="GNAT_dom"/>
</dbReference>
<dbReference type="EC" id="2.3.1.-" evidence="5"/>
<feature type="domain" description="N-acetyltransferase" evidence="4">
    <location>
        <begin position="193"/>
        <end position="344"/>
    </location>
</feature>
<reference evidence="5" key="1">
    <citation type="submission" date="2023-02" db="EMBL/GenBank/DDBJ databases">
        <title>Georgenia sp.10Sc9-8, isolated from a soil sample collected from the Taklamakan desert.</title>
        <authorList>
            <person name="Liu S."/>
        </authorList>
    </citation>
    <scope>NUCLEOTIDE SEQUENCE</scope>
    <source>
        <strain evidence="5">10Sc9-8</strain>
    </source>
</reference>
<feature type="compositionally biased region" description="Low complexity" evidence="3">
    <location>
        <begin position="8"/>
        <end position="21"/>
    </location>
</feature>
<dbReference type="EMBL" id="JARACI010001196">
    <property type="protein sequence ID" value="MDD9208154.1"/>
    <property type="molecule type" value="Genomic_DNA"/>
</dbReference>
<evidence type="ECO:0000256" key="1">
    <source>
        <dbReference type="ARBA" id="ARBA00022679"/>
    </source>
</evidence>
<feature type="domain" description="N-acetyltransferase" evidence="4">
    <location>
        <begin position="33"/>
        <end position="181"/>
    </location>
</feature>
<accession>A0ABT5U1P6</accession>
<dbReference type="Gene3D" id="3.40.630.30">
    <property type="match status" value="1"/>
</dbReference>
<dbReference type="InterPro" id="IPR050680">
    <property type="entry name" value="YpeA/RimI_acetyltransf"/>
</dbReference>
<dbReference type="CDD" id="cd04301">
    <property type="entry name" value="NAT_SF"/>
    <property type="match status" value="1"/>
</dbReference>
<protein>
    <submittedName>
        <fullName evidence="5">GNAT family N-acetyltransferase</fullName>
        <ecNumber evidence="5">2.3.1.-</ecNumber>
    </submittedName>
</protein>
<dbReference type="InterPro" id="IPR016181">
    <property type="entry name" value="Acyl_CoA_acyltransferase"/>
</dbReference>
<evidence type="ECO:0000313" key="6">
    <source>
        <dbReference type="Proteomes" id="UP001165561"/>
    </source>
</evidence>
<dbReference type="PANTHER" id="PTHR43420:SF47">
    <property type="entry name" value="N-ACETYLTRANSFERASE DOMAIN-CONTAINING PROTEIN"/>
    <property type="match status" value="1"/>
</dbReference>
<feature type="region of interest" description="Disordered" evidence="3">
    <location>
        <begin position="1"/>
        <end position="28"/>
    </location>
</feature>
<dbReference type="SUPFAM" id="SSF55729">
    <property type="entry name" value="Acyl-CoA N-acyltransferases (Nat)"/>
    <property type="match status" value="2"/>
</dbReference>